<dbReference type="GO" id="GO:0008233">
    <property type="term" value="F:peptidase activity"/>
    <property type="evidence" value="ECO:0007669"/>
    <property type="project" value="InterPro"/>
</dbReference>
<dbReference type="CDD" id="cd14845">
    <property type="entry name" value="L-Ala-D-Glu_peptidase_like"/>
    <property type="match status" value="1"/>
</dbReference>
<dbReference type="InterPro" id="IPR036366">
    <property type="entry name" value="PGBDSf"/>
</dbReference>
<organism evidence="3 4">
    <name type="scientific">Halobacillus dabanensis</name>
    <dbReference type="NCBI Taxonomy" id="240302"/>
    <lineage>
        <taxon>Bacteria</taxon>
        <taxon>Bacillati</taxon>
        <taxon>Bacillota</taxon>
        <taxon>Bacilli</taxon>
        <taxon>Bacillales</taxon>
        <taxon>Bacillaceae</taxon>
        <taxon>Halobacillus</taxon>
    </lineage>
</organism>
<reference evidence="4" key="1">
    <citation type="submission" date="2016-10" db="EMBL/GenBank/DDBJ databases">
        <authorList>
            <person name="Varghese N."/>
            <person name="Submissions S."/>
        </authorList>
    </citation>
    <scope>NUCLEOTIDE SEQUENCE [LARGE SCALE GENOMIC DNA]</scope>
    <source>
        <strain evidence="4">CGMCC 1.3704</strain>
    </source>
</reference>
<name>A0A1I3XC75_HALDA</name>
<keyword evidence="4" id="KW-1185">Reference proteome</keyword>
<dbReference type="Pfam" id="PF01471">
    <property type="entry name" value="PG_binding_1"/>
    <property type="match status" value="2"/>
</dbReference>
<evidence type="ECO:0000259" key="2">
    <source>
        <dbReference type="Pfam" id="PF13539"/>
    </source>
</evidence>
<sequence>MITVDTLKKRSLTKMGAVRKEVKEKALQLIEKSYQKEIFVQISSGHRSLTEQAHLYGQGRPDYYWNGKRYGSNGKIVTYAKPGESNHHDGRAVDFFLVTKDGKNALWTVNDRWIQAANIAKSLGFQWGGDWTNFRDYAHLELPLNKERKETKNIQTKLSRLGYSPGPIDGIFGPRTKSAVKAFQYNEGLQVDGIVGPITQQRLDTLTYPGTPIHFGARGSMVKRIQRVIGVQDDGIYGKRTEAAVCSFQHQHSLQVDGVVGPVTWRALFGNQDSQ</sequence>
<dbReference type="RefSeq" id="WP_075037255.1">
    <property type="nucleotide sequence ID" value="NZ_FOSB01000008.1"/>
</dbReference>
<dbReference type="Proteomes" id="UP000183557">
    <property type="component" value="Unassembled WGS sequence"/>
</dbReference>
<gene>
    <name evidence="3" type="ORF">SAMN04487936_108110</name>
</gene>
<dbReference type="OrthoDB" id="9799970at2"/>
<proteinExistence type="predicted"/>
<dbReference type="InterPro" id="IPR009045">
    <property type="entry name" value="Zn_M74/Hedgehog-like"/>
</dbReference>
<feature type="domain" description="Peptidase M15C" evidence="2">
    <location>
        <begin position="82"/>
        <end position="142"/>
    </location>
</feature>
<feature type="domain" description="Peptidoglycan binding-like" evidence="1">
    <location>
        <begin position="149"/>
        <end position="203"/>
    </location>
</feature>
<dbReference type="InterPro" id="IPR039561">
    <property type="entry name" value="Peptidase_M15C"/>
</dbReference>
<dbReference type="Gene3D" id="3.30.1380.10">
    <property type="match status" value="1"/>
</dbReference>
<dbReference type="Pfam" id="PF13539">
    <property type="entry name" value="Peptidase_M15_4"/>
    <property type="match status" value="1"/>
</dbReference>
<accession>A0A1I3XC75</accession>
<evidence type="ECO:0000259" key="1">
    <source>
        <dbReference type="Pfam" id="PF01471"/>
    </source>
</evidence>
<evidence type="ECO:0000313" key="4">
    <source>
        <dbReference type="Proteomes" id="UP000183557"/>
    </source>
</evidence>
<dbReference type="InterPro" id="IPR036365">
    <property type="entry name" value="PGBD-like_sf"/>
</dbReference>
<dbReference type="Gene3D" id="1.10.101.10">
    <property type="entry name" value="PGBD-like superfamily/PGBD"/>
    <property type="match status" value="2"/>
</dbReference>
<dbReference type="InterPro" id="IPR002477">
    <property type="entry name" value="Peptidoglycan-bd-like"/>
</dbReference>
<feature type="domain" description="Peptidoglycan binding-like" evidence="1">
    <location>
        <begin position="233"/>
        <end position="268"/>
    </location>
</feature>
<protein>
    <submittedName>
        <fullName evidence="3">Peptidoglycan L-alanyl-D-glutamate endopeptidase CwlK</fullName>
    </submittedName>
</protein>
<dbReference type="SUPFAM" id="SSF55166">
    <property type="entry name" value="Hedgehog/DD-peptidase"/>
    <property type="match status" value="1"/>
</dbReference>
<dbReference type="SUPFAM" id="SSF47090">
    <property type="entry name" value="PGBD-like"/>
    <property type="match status" value="2"/>
</dbReference>
<evidence type="ECO:0000313" key="3">
    <source>
        <dbReference type="EMBL" id="SFK16959.1"/>
    </source>
</evidence>
<dbReference type="AlphaFoldDB" id="A0A1I3XC75"/>
<dbReference type="EMBL" id="FOSB01000008">
    <property type="protein sequence ID" value="SFK16959.1"/>
    <property type="molecule type" value="Genomic_DNA"/>
</dbReference>